<keyword evidence="5" id="KW-1133">Transmembrane helix</keyword>
<keyword evidence="6" id="KW-0472">Membrane</keyword>
<organism evidence="8 9">
    <name type="scientific">Ancylostoma duodenale</name>
    <dbReference type="NCBI Taxonomy" id="51022"/>
    <lineage>
        <taxon>Eukaryota</taxon>
        <taxon>Metazoa</taxon>
        <taxon>Ecdysozoa</taxon>
        <taxon>Nematoda</taxon>
        <taxon>Chromadorea</taxon>
        <taxon>Rhabditida</taxon>
        <taxon>Rhabditina</taxon>
        <taxon>Rhabditomorpha</taxon>
        <taxon>Strongyloidea</taxon>
        <taxon>Ancylostomatidae</taxon>
        <taxon>Ancylostomatinae</taxon>
        <taxon>Ancylostoma</taxon>
    </lineage>
</organism>
<keyword evidence="4" id="KW-0812">Transmembrane</keyword>
<evidence type="ECO:0000313" key="9">
    <source>
        <dbReference type="Proteomes" id="UP000054047"/>
    </source>
</evidence>
<evidence type="ECO:0000256" key="5">
    <source>
        <dbReference type="ARBA" id="ARBA00022989"/>
    </source>
</evidence>
<evidence type="ECO:0000256" key="1">
    <source>
        <dbReference type="ARBA" id="ARBA00004141"/>
    </source>
</evidence>
<evidence type="ECO:0000313" key="8">
    <source>
        <dbReference type="EMBL" id="KIH44695.1"/>
    </source>
</evidence>
<dbReference type="Pfam" id="PF01733">
    <property type="entry name" value="Nucleoside_tran"/>
    <property type="match status" value="1"/>
</dbReference>
<comment type="similarity">
    <text evidence="2">Belongs to the SLC29A/ENT transporter (TC 2.A.57) family.</text>
</comment>
<evidence type="ECO:0000256" key="7">
    <source>
        <dbReference type="SAM" id="SignalP"/>
    </source>
</evidence>
<evidence type="ECO:0008006" key="10">
    <source>
        <dbReference type="Google" id="ProtNLM"/>
    </source>
</evidence>
<gene>
    <name evidence="8" type="ORF">ANCDUO_25278</name>
</gene>
<evidence type="ECO:0000256" key="4">
    <source>
        <dbReference type="ARBA" id="ARBA00022692"/>
    </source>
</evidence>
<protein>
    <recommendedName>
        <fullName evidence="10">Nucleoside transporter</fullName>
    </recommendedName>
</protein>
<name>A0A0C2F872_9BILA</name>
<dbReference type="PANTHER" id="PTHR10332:SF36">
    <property type="entry name" value="EQUILIBRATIVE NUCLEOSIDE TRANSPORTER 1"/>
    <property type="match status" value="1"/>
</dbReference>
<proteinExistence type="inferred from homology"/>
<accession>A0A0C2F872</accession>
<feature type="signal peptide" evidence="7">
    <location>
        <begin position="1"/>
        <end position="17"/>
    </location>
</feature>
<reference evidence="8 9" key="1">
    <citation type="submission" date="2013-12" db="EMBL/GenBank/DDBJ databases">
        <title>Draft genome of the parsitic nematode Ancylostoma duodenale.</title>
        <authorList>
            <person name="Mitreva M."/>
        </authorList>
    </citation>
    <scope>NUCLEOTIDE SEQUENCE [LARGE SCALE GENOMIC DNA]</scope>
    <source>
        <strain evidence="8 9">Zhejiang</strain>
    </source>
</reference>
<keyword evidence="3" id="KW-0813">Transport</keyword>
<comment type="subcellular location">
    <subcellularLocation>
        <location evidence="1">Membrane</location>
        <topology evidence="1">Multi-pass membrane protein</topology>
    </subcellularLocation>
</comment>
<dbReference type="OrthoDB" id="5861384at2759"/>
<evidence type="ECO:0000256" key="3">
    <source>
        <dbReference type="ARBA" id="ARBA00022448"/>
    </source>
</evidence>
<dbReference type="InterPro" id="IPR002259">
    <property type="entry name" value="Eqnu_transpt"/>
</dbReference>
<dbReference type="Proteomes" id="UP000054047">
    <property type="component" value="Unassembled WGS sequence"/>
</dbReference>
<sequence length="90" mass="9889">MHWFYIVSLVIVMVMNASNGLYQNSVFGLAADFPAAYTNALVVGNNVCGTFTSVLAILTTVGQSSLAEPHFRRKTNRNLLLQLSLPNTKR</sequence>
<evidence type="ECO:0000256" key="2">
    <source>
        <dbReference type="ARBA" id="ARBA00007965"/>
    </source>
</evidence>
<dbReference type="PANTHER" id="PTHR10332">
    <property type="entry name" value="EQUILIBRATIVE NUCLEOSIDE TRANSPORTER"/>
    <property type="match status" value="1"/>
</dbReference>
<dbReference type="GO" id="GO:0005337">
    <property type="term" value="F:nucleoside transmembrane transporter activity"/>
    <property type="evidence" value="ECO:0007669"/>
    <property type="project" value="InterPro"/>
</dbReference>
<dbReference type="AlphaFoldDB" id="A0A0C2F872"/>
<dbReference type="GO" id="GO:0005886">
    <property type="term" value="C:plasma membrane"/>
    <property type="evidence" value="ECO:0007669"/>
    <property type="project" value="TreeGrafter"/>
</dbReference>
<feature type="chain" id="PRO_5002148307" description="Nucleoside transporter" evidence="7">
    <location>
        <begin position="18"/>
        <end position="90"/>
    </location>
</feature>
<evidence type="ECO:0000256" key="6">
    <source>
        <dbReference type="ARBA" id="ARBA00023136"/>
    </source>
</evidence>
<dbReference type="EMBL" id="KN776199">
    <property type="protein sequence ID" value="KIH44695.1"/>
    <property type="molecule type" value="Genomic_DNA"/>
</dbReference>
<keyword evidence="7" id="KW-0732">Signal</keyword>
<keyword evidence="9" id="KW-1185">Reference proteome</keyword>